<comment type="caution">
    <text evidence="2">The sequence shown here is derived from an EMBL/GenBank/DDBJ whole genome shotgun (WGS) entry which is preliminary data.</text>
</comment>
<gene>
    <name evidence="2" type="ORF">H8S18_10920</name>
</gene>
<accession>A0ABR7EIL1</accession>
<dbReference type="PANTHER" id="PTHR12196:SF2">
    <property type="entry name" value="DIPHTHINE--AMMONIA LIGASE"/>
    <property type="match status" value="1"/>
</dbReference>
<evidence type="ECO:0000259" key="1">
    <source>
        <dbReference type="Pfam" id="PF01902"/>
    </source>
</evidence>
<dbReference type="Gene3D" id="3.40.50.620">
    <property type="entry name" value="HUPs"/>
    <property type="match status" value="1"/>
</dbReference>
<keyword evidence="2" id="KW-0436">Ligase</keyword>
<dbReference type="NCBIfam" id="TIGR00290">
    <property type="entry name" value="MJ0570_dom"/>
    <property type="match status" value="1"/>
</dbReference>
<dbReference type="InterPro" id="IPR030662">
    <property type="entry name" value="DPH6/MJ0570"/>
</dbReference>
<dbReference type="CDD" id="cd01994">
    <property type="entry name" value="AANH_PF0828-like"/>
    <property type="match status" value="1"/>
</dbReference>
<dbReference type="Pfam" id="PF01902">
    <property type="entry name" value="Diphthami_syn_2"/>
    <property type="match status" value="1"/>
</dbReference>
<dbReference type="PANTHER" id="PTHR12196">
    <property type="entry name" value="DOMAIN OF UNKNOWN FUNCTION 71 DUF71 -CONTAINING PROTEIN"/>
    <property type="match status" value="1"/>
</dbReference>
<evidence type="ECO:0000313" key="2">
    <source>
        <dbReference type="EMBL" id="MBC5648849.1"/>
    </source>
</evidence>
<dbReference type="SUPFAM" id="SSF52402">
    <property type="entry name" value="Adenine nucleotide alpha hydrolases-like"/>
    <property type="match status" value="1"/>
</dbReference>
<organism evidence="2 3">
    <name type="scientific">Christensenella tenuis</name>
    <dbReference type="NCBI Taxonomy" id="2763033"/>
    <lineage>
        <taxon>Bacteria</taxon>
        <taxon>Bacillati</taxon>
        <taxon>Bacillota</taxon>
        <taxon>Clostridia</taxon>
        <taxon>Christensenellales</taxon>
        <taxon>Christensenellaceae</taxon>
        <taxon>Christensenella</taxon>
    </lineage>
</organism>
<proteinExistence type="predicted"/>
<dbReference type="EMBL" id="JACOON010000005">
    <property type="protein sequence ID" value="MBC5648849.1"/>
    <property type="molecule type" value="Genomic_DNA"/>
</dbReference>
<protein>
    <submittedName>
        <fullName evidence="2">Diphthine--ammonia ligase</fullName>
        <ecNumber evidence="2">6.3.1.14</ecNumber>
    </submittedName>
</protein>
<dbReference type="InterPro" id="IPR002761">
    <property type="entry name" value="Diphthami_syn_dom"/>
</dbReference>
<evidence type="ECO:0000313" key="3">
    <source>
        <dbReference type="Proteomes" id="UP000606889"/>
    </source>
</evidence>
<name>A0ABR7EIL1_9FIRM</name>
<reference evidence="2 3" key="1">
    <citation type="submission" date="2020-08" db="EMBL/GenBank/DDBJ databases">
        <title>Genome public.</title>
        <authorList>
            <person name="Liu C."/>
            <person name="Sun Q."/>
        </authorList>
    </citation>
    <scope>NUCLEOTIDE SEQUENCE [LARGE SCALE GENOMIC DNA]</scope>
    <source>
        <strain evidence="2 3">NSJ-35</strain>
    </source>
</reference>
<dbReference type="RefSeq" id="WP_186858296.1">
    <property type="nucleotide sequence ID" value="NZ_JACOON010000005.1"/>
</dbReference>
<dbReference type="EC" id="6.3.1.14" evidence="2"/>
<sequence length="232" mass="26392">MNEIRKENILKTRQALEGNRFICSYSGGKDSALALYRAIQAGGIPQQLIMTYNIDAGRTWFHGVPEQIIRRVEEAMEIPIQRMRTRGEEYGVRLEEEFRAQKKQGADVCIFGDIDLDEHLAWCMEHCAHAGITGLFPLWKEARDQLVYEFIDCGFTAHITVLNTEKMSERFLGAKLTREVVDAIRAEGADICGENGEYHSFVSDGPVFRQPVRYSFGRPIRQGVYAIMPLEG</sequence>
<dbReference type="Proteomes" id="UP000606889">
    <property type="component" value="Unassembled WGS sequence"/>
</dbReference>
<feature type="domain" description="Diphthamide synthase" evidence="1">
    <location>
        <begin position="21"/>
        <end position="212"/>
    </location>
</feature>
<dbReference type="Gene3D" id="3.90.1490.10">
    <property type="entry name" value="putative n-type atp pyrophosphatase, domain 2"/>
    <property type="match status" value="1"/>
</dbReference>
<dbReference type="GO" id="GO:0017178">
    <property type="term" value="F:diphthine-ammonia ligase activity"/>
    <property type="evidence" value="ECO:0007669"/>
    <property type="project" value="UniProtKB-EC"/>
</dbReference>
<dbReference type="InterPro" id="IPR014729">
    <property type="entry name" value="Rossmann-like_a/b/a_fold"/>
</dbReference>
<keyword evidence="3" id="KW-1185">Reference proteome</keyword>